<proteinExistence type="predicted"/>
<reference evidence="2" key="1">
    <citation type="submission" date="2017-04" db="EMBL/GenBank/DDBJ databases">
        <title>Genome evolution of the luminous symbionts of deep sea anglerfish.</title>
        <authorList>
            <person name="Hendry T.A."/>
        </authorList>
    </citation>
    <scope>NUCLEOTIDE SEQUENCE [LARGE SCALE GENOMIC DNA]</scope>
</reference>
<dbReference type="AlphaFoldDB" id="A0A2A5T611"/>
<sequence length="45" mass="5145">MKSALVPLFSYLTHRQAKPTGNTFVDSAKLQIYHNLSIPRHCRFG</sequence>
<comment type="caution">
    <text evidence="1">The sequence shown here is derived from an EMBL/GenBank/DDBJ whole genome shotgun (WGS) entry which is preliminary data.</text>
</comment>
<dbReference type="EMBL" id="NBYY01000009">
    <property type="protein sequence ID" value="PCS23615.1"/>
    <property type="molecule type" value="Genomic_DNA"/>
</dbReference>
<accession>A0A2A5T611</accession>
<gene>
    <name evidence="1" type="ORF">BTN49_0584</name>
</gene>
<dbReference type="Proteomes" id="UP000219020">
    <property type="component" value="Unassembled WGS sequence"/>
</dbReference>
<evidence type="ECO:0000313" key="1">
    <source>
        <dbReference type="EMBL" id="PCS23615.1"/>
    </source>
</evidence>
<evidence type="ECO:0000313" key="2">
    <source>
        <dbReference type="Proteomes" id="UP000219020"/>
    </source>
</evidence>
<keyword evidence="2" id="KW-1185">Reference proteome</keyword>
<name>A0A2A5T611_9GAMM</name>
<protein>
    <submittedName>
        <fullName evidence="1">Mobile element protein</fullName>
    </submittedName>
</protein>
<organism evidence="1 2">
    <name type="scientific">Candidatus Enterovibrio escicola</name>
    <dbReference type="NCBI Taxonomy" id="1927127"/>
    <lineage>
        <taxon>Bacteria</taxon>
        <taxon>Pseudomonadati</taxon>
        <taxon>Pseudomonadota</taxon>
        <taxon>Gammaproteobacteria</taxon>
        <taxon>Vibrionales</taxon>
        <taxon>Vibrionaceae</taxon>
        <taxon>Enterovibrio</taxon>
    </lineage>
</organism>